<dbReference type="InterPro" id="IPR002716">
    <property type="entry name" value="PIN_dom"/>
</dbReference>
<gene>
    <name evidence="2" type="ORF">AUJ59_02625</name>
</gene>
<evidence type="ECO:0000313" key="3">
    <source>
        <dbReference type="Proteomes" id="UP000183144"/>
    </source>
</evidence>
<evidence type="ECO:0000313" key="2">
    <source>
        <dbReference type="EMBL" id="OIN88989.1"/>
    </source>
</evidence>
<dbReference type="InterPro" id="IPR002850">
    <property type="entry name" value="PIN_toxin-like"/>
</dbReference>
<dbReference type="STRING" id="1805034.AUJ59_02625"/>
<organism evidence="2 3">
    <name type="scientific">Candidatus Beckwithbacteria bacterium CG1_02_47_37</name>
    <dbReference type="NCBI Taxonomy" id="1805034"/>
    <lineage>
        <taxon>Bacteria</taxon>
        <taxon>Candidatus Beckwithiibacteriota</taxon>
    </lineage>
</organism>
<dbReference type="Proteomes" id="UP000183144">
    <property type="component" value="Unassembled WGS sequence"/>
</dbReference>
<dbReference type="NCBIfam" id="TIGR00305">
    <property type="entry name" value="putative toxin-antitoxin system toxin component, PIN family"/>
    <property type="match status" value="1"/>
</dbReference>
<accession>A0A1J4RSR3</accession>
<sequence>MTKRLPRLVLDTNVYISAFLFGGNADKCLDLAREGEINLIISSEILLELAEKLSGKFFWTEKDIVKVIRRIGDLATMVQPKQKLECALAGKADYLVTGDKKHLLVLKSFQGIKIINPAELLAISS</sequence>
<reference evidence="2 3" key="1">
    <citation type="journal article" date="2016" name="Environ. Microbiol.">
        <title>Genomic resolution of a cold subsurface aquifer community provides metabolic insights for novel microbes adapted to high CO concentrations.</title>
        <authorList>
            <person name="Probst A.J."/>
            <person name="Castelle C.J."/>
            <person name="Singh A."/>
            <person name="Brown C.T."/>
            <person name="Anantharaman K."/>
            <person name="Sharon I."/>
            <person name="Hug L.A."/>
            <person name="Burstein D."/>
            <person name="Emerson J.B."/>
            <person name="Thomas B.C."/>
            <person name="Banfield J.F."/>
        </authorList>
    </citation>
    <scope>NUCLEOTIDE SEQUENCE [LARGE SCALE GENOMIC DNA]</scope>
    <source>
        <strain evidence="2">CG1_02_47_37</strain>
    </source>
</reference>
<dbReference type="Pfam" id="PF13470">
    <property type="entry name" value="PIN_3"/>
    <property type="match status" value="1"/>
</dbReference>
<dbReference type="EMBL" id="MNUI01000047">
    <property type="protein sequence ID" value="OIN88989.1"/>
    <property type="molecule type" value="Genomic_DNA"/>
</dbReference>
<evidence type="ECO:0000259" key="1">
    <source>
        <dbReference type="Pfam" id="PF13470"/>
    </source>
</evidence>
<dbReference type="AlphaFoldDB" id="A0A1J4RSR3"/>
<dbReference type="SUPFAM" id="SSF88723">
    <property type="entry name" value="PIN domain-like"/>
    <property type="match status" value="1"/>
</dbReference>
<dbReference type="InterPro" id="IPR029060">
    <property type="entry name" value="PIN-like_dom_sf"/>
</dbReference>
<name>A0A1J4RSR3_9BACT</name>
<comment type="caution">
    <text evidence="2">The sequence shown here is derived from an EMBL/GenBank/DDBJ whole genome shotgun (WGS) entry which is preliminary data.</text>
</comment>
<dbReference type="PANTHER" id="PTHR34610">
    <property type="entry name" value="SSL7007 PROTEIN"/>
    <property type="match status" value="1"/>
</dbReference>
<proteinExistence type="predicted"/>
<dbReference type="PANTHER" id="PTHR34610:SF3">
    <property type="entry name" value="SSL7007 PROTEIN"/>
    <property type="match status" value="1"/>
</dbReference>
<protein>
    <submittedName>
        <fullName evidence="2">Putative toxin-antitoxin system toxin component, PIN family</fullName>
    </submittedName>
</protein>
<feature type="domain" description="PIN" evidence="1">
    <location>
        <begin position="7"/>
        <end position="101"/>
    </location>
</feature>